<dbReference type="InterPro" id="IPR003715">
    <property type="entry name" value="Poly_export_N"/>
</dbReference>
<evidence type="ECO:0000256" key="12">
    <source>
        <dbReference type="ARBA" id="ARBA00023139"/>
    </source>
</evidence>
<evidence type="ECO:0000259" key="16">
    <source>
        <dbReference type="Pfam" id="PF02563"/>
    </source>
</evidence>
<name>A0ABR5ZTU0_9PROT</name>
<comment type="similarity">
    <text evidence="2">Belongs to the BexD/CtrA/VexA family.</text>
</comment>
<comment type="caution">
    <text evidence="18">The sequence shown here is derived from an EMBL/GenBank/DDBJ whole genome shotgun (WGS) entry which is preliminary data.</text>
</comment>
<evidence type="ECO:0000256" key="7">
    <source>
        <dbReference type="ARBA" id="ARBA00022729"/>
    </source>
</evidence>
<evidence type="ECO:0000256" key="8">
    <source>
        <dbReference type="ARBA" id="ARBA00023047"/>
    </source>
</evidence>
<keyword evidence="14" id="KW-0449">Lipoprotein</keyword>
<evidence type="ECO:0000256" key="4">
    <source>
        <dbReference type="ARBA" id="ARBA00022452"/>
    </source>
</evidence>
<reference evidence="18 19" key="1">
    <citation type="submission" date="2017-10" db="EMBL/GenBank/DDBJ databases">
        <authorList>
            <person name="Jakob F."/>
        </authorList>
    </citation>
    <scope>NUCLEOTIDE SEQUENCE [LARGE SCALE GENOMIC DNA]</scope>
    <source>
        <strain evidence="18 19">TMW 2.1889</strain>
    </source>
</reference>
<dbReference type="Pfam" id="PF02563">
    <property type="entry name" value="Poly_export"/>
    <property type="match status" value="1"/>
</dbReference>
<keyword evidence="9" id="KW-0406">Ion transport</keyword>
<keyword evidence="4" id="KW-1134">Transmembrane beta strand</keyword>
<evidence type="ECO:0000256" key="11">
    <source>
        <dbReference type="ARBA" id="ARBA00023136"/>
    </source>
</evidence>
<evidence type="ECO:0000256" key="14">
    <source>
        <dbReference type="ARBA" id="ARBA00023288"/>
    </source>
</evidence>
<keyword evidence="12" id="KW-0564">Palmitate</keyword>
<evidence type="ECO:0000256" key="5">
    <source>
        <dbReference type="ARBA" id="ARBA00022597"/>
    </source>
</evidence>
<dbReference type="PANTHER" id="PTHR33619">
    <property type="entry name" value="POLYSACCHARIDE EXPORT PROTEIN GFCE-RELATED"/>
    <property type="match status" value="1"/>
</dbReference>
<keyword evidence="5" id="KW-0762">Sugar transport</keyword>
<evidence type="ECO:0000256" key="10">
    <source>
        <dbReference type="ARBA" id="ARBA00023114"/>
    </source>
</evidence>
<dbReference type="Gene3D" id="3.10.560.10">
    <property type="entry name" value="Outer membrane lipoprotein wza domain like"/>
    <property type="match status" value="1"/>
</dbReference>
<keyword evidence="19" id="KW-1185">Reference proteome</keyword>
<dbReference type="RefSeq" id="WP_182041303.1">
    <property type="nucleotide sequence ID" value="NZ_PDLY01000004.1"/>
</dbReference>
<evidence type="ECO:0000259" key="17">
    <source>
        <dbReference type="Pfam" id="PF22461"/>
    </source>
</evidence>
<keyword evidence="6" id="KW-0812">Transmembrane</keyword>
<keyword evidence="10" id="KW-0626">Porin</keyword>
<protein>
    <recommendedName>
        <fullName evidence="20">Soluble ligand binding domain-containing protein</fullName>
    </recommendedName>
</protein>
<sequence>MMVTSMSRCGLVIMALSTPVLTGCDLPKAGPGVGSLMARRQYQNGRQSFDGLVTREVTIKDALETARQIRAEDAARIRQSAAAINVGSSTRNSTLHRGDDITVSILSFSGGSEGLGAAPSVMRLGRFSIMQDGTVDLPYLGPVQAMSLTCSQMQRKLSRLYAERRIFSNPSVIVRADGTEDGQAADSVLVVGQVNHPREVRWRAGGMTLAHVLAEAMGDETVMMAETSDGGVAAPARYATVVSVVREGQVVGELPISEALSGDVFLAPHDRVIVKKTASIMVPVLGGGAARPGAYAFGVSPTLAEVLAMSGGLRQEAASSRAVFVLRYDHERPCLLRIPFDRVYGLFVAQNFLLKSGDVVYVAESAWMPYLKVFSLIVQAGVLVSIAR</sequence>
<feature type="domain" description="Polysaccharide export protein N-terminal" evidence="16">
    <location>
        <begin position="90"/>
        <end position="175"/>
    </location>
</feature>
<evidence type="ECO:0000256" key="1">
    <source>
        <dbReference type="ARBA" id="ARBA00004571"/>
    </source>
</evidence>
<dbReference type="Proteomes" id="UP000765338">
    <property type="component" value="Unassembled WGS sequence"/>
</dbReference>
<evidence type="ECO:0000256" key="13">
    <source>
        <dbReference type="ARBA" id="ARBA00023237"/>
    </source>
</evidence>
<keyword evidence="7 15" id="KW-0732">Signal</keyword>
<dbReference type="EMBL" id="PDLY01000004">
    <property type="protein sequence ID" value="MBA5727728.1"/>
    <property type="molecule type" value="Genomic_DNA"/>
</dbReference>
<keyword evidence="3" id="KW-0813">Transport</keyword>
<dbReference type="Gene3D" id="3.30.1950.10">
    <property type="entry name" value="wza like domain"/>
    <property type="match status" value="1"/>
</dbReference>
<evidence type="ECO:0000256" key="15">
    <source>
        <dbReference type="SAM" id="SignalP"/>
    </source>
</evidence>
<dbReference type="InterPro" id="IPR049712">
    <property type="entry name" value="Poly_export"/>
</dbReference>
<evidence type="ECO:0000256" key="2">
    <source>
        <dbReference type="ARBA" id="ARBA00009450"/>
    </source>
</evidence>
<keyword evidence="11" id="KW-0472">Membrane</keyword>
<evidence type="ECO:0000256" key="3">
    <source>
        <dbReference type="ARBA" id="ARBA00022448"/>
    </source>
</evidence>
<proteinExistence type="inferred from homology"/>
<comment type="subcellular location">
    <subcellularLocation>
        <location evidence="1">Cell outer membrane</location>
        <topology evidence="1">Multi-pass membrane protein</topology>
    </subcellularLocation>
</comment>
<dbReference type="PANTHER" id="PTHR33619:SF3">
    <property type="entry name" value="POLYSACCHARIDE EXPORT PROTEIN GFCE-RELATED"/>
    <property type="match status" value="1"/>
</dbReference>
<keyword evidence="8" id="KW-0625">Polysaccharide transport</keyword>
<keyword evidence="13" id="KW-0998">Cell outer membrane</keyword>
<evidence type="ECO:0000313" key="19">
    <source>
        <dbReference type="Proteomes" id="UP000765338"/>
    </source>
</evidence>
<evidence type="ECO:0000313" key="18">
    <source>
        <dbReference type="EMBL" id="MBA5727728.1"/>
    </source>
</evidence>
<evidence type="ECO:0008006" key="20">
    <source>
        <dbReference type="Google" id="ProtNLM"/>
    </source>
</evidence>
<feature type="signal peptide" evidence="15">
    <location>
        <begin position="1"/>
        <end position="22"/>
    </location>
</feature>
<feature type="domain" description="SLBB" evidence="17">
    <location>
        <begin position="290"/>
        <end position="362"/>
    </location>
</feature>
<evidence type="ECO:0000256" key="6">
    <source>
        <dbReference type="ARBA" id="ARBA00022692"/>
    </source>
</evidence>
<gene>
    <name evidence="18" type="ORF">CPA56_07010</name>
</gene>
<evidence type="ECO:0000256" key="9">
    <source>
        <dbReference type="ARBA" id="ARBA00023065"/>
    </source>
</evidence>
<organism evidence="18 19">
    <name type="scientific">Bombella mellum</name>
    <dbReference type="NCBI Taxonomy" id="2039288"/>
    <lineage>
        <taxon>Bacteria</taxon>
        <taxon>Pseudomonadati</taxon>
        <taxon>Pseudomonadota</taxon>
        <taxon>Alphaproteobacteria</taxon>
        <taxon>Acetobacterales</taxon>
        <taxon>Acetobacteraceae</taxon>
        <taxon>Bombella</taxon>
    </lineage>
</organism>
<feature type="chain" id="PRO_5047326572" description="Soluble ligand binding domain-containing protein" evidence="15">
    <location>
        <begin position="23"/>
        <end position="388"/>
    </location>
</feature>
<dbReference type="Pfam" id="PF22461">
    <property type="entry name" value="SLBB_2"/>
    <property type="match status" value="1"/>
</dbReference>
<accession>A0ABR5ZTU0</accession>
<dbReference type="InterPro" id="IPR054765">
    <property type="entry name" value="SLBB_dom"/>
</dbReference>